<dbReference type="SUPFAM" id="SSF51621">
    <property type="entry name" value="Phosphoenolpyruvate/pyruvate domain"/>
    <property type="match status" value="1"/>
</dbReference>
<keyword evidence="12 17" id="KW-0598">Phosphotransferase system</keyword>
<feature type="active site" description="Tele-phosphohistidine intermediate" evidence="18">
    <location>
        <position position="191"/>
    </location>
</feature>
<proteinExistence type="inferred from homology"/>
<feature type="domain" description="PEP-utilising enzyme C-terminal" evidence="22">
    <location>
        <begin position="255"/>
        <end position="541"/>
    </location>
</feature>
<dbReference type="PIRSF" id="PIRSF000732">
    <property type="entry name" value="PTS_enzyme_I"/>
    <property type="match status" value="1"/>
</dbReference>
<keyword evidence="8 17" id="KW-0813">Transport</keyword>
<dbReference type="InterPro" id="IPR036637">
    <property type="entry name" value="Phosphohistidine_dom_sf"/>
</dbReference>
<dbReference type="InterPro" id="IPR024692">
    <property type="entry name" value="PTS_EI"/>
</dbReference>
<evidence type="ECO:0000256" key="15">
    <source>
        <dbReference type="ARBA" id="ARBA00022842"/>
    </source>
</evidence>
<name>A0AAW6TVR7_9BACT</name>
<evidence type="ECO:0000256" key="13">
    <source>
        <dbReference type="ARBA" id="ARBA00022723"/>
    </source>
</evidence>
<feature type="binding site" evidence="19">
    <location>
        <position position="298"/>
    </location>
    <ligand>
        <name>phosphoenolpyruvate</name>
        <dbReference type="ChEBI" id="CHEBI:58702"/>
    </ligand>
</feature>
<evidence type="ECO:0000256" key="3">
    <source>
        <dbReference type="ARBA" id="ARBA00002728"/>
    </source>
</evidence>
<feature type="binding site" evidence="19">
    <location>
        <position position="334"/>
    </location>
    <ligand>
        <name>phosphoenolpyruvate</name>
        <dbReference type="ChEBI" id="CHEBI:58702"/>
    </ligand>
</feature>
<keyword evidence="25" id="KW-1185">Reference proteome</keyword>
<dbReference type="InterPro" id="IPR018274">
    <property type="entry name" value="PEP_util_AS"/>
</dbReference>
<keyword evidence="15 17" id="KW-0460">Magnesium</keyword>
<evidence type="ECO:0000256" key="17">
    <source>
        <dbReference type="PIRNR" id="PIRNR000732"/>
    </source>
</evidence>
<evidence type="ECO:0000256" key="20">
    <source>
        <dbReference type="PIRSR" id="PIRSR000732-3"/>
    </source>
</evidence>
<evidence type="ECO:0000256" key="8">
    <source>
        <dbReference type="ARBA" id="ARBA00022448"/>
    </source>
</evidence>
<feature type="domain" description="Phosphotransferase system enzyme I N-terminal" evidence="23">
    <location>
        <begin position="5"/>
        <end position="128"/>
    </location>
</feature>
<dbReference type="InterPro" id="IPR006318">
    <property type="entry name" value="PTS_EI-like"/>
</dbReference>
<dbReference type="Gene3D" id="3.20.20.60">
    <property type="entry name" value="Phosphoenolpyruvate-binding domains"/>
    <property type="match status" value="1"/>
</dbReference>
<comment type="similarity">
    <text evidence="5 17">Belongs to the PEP-utilizing enzyme family.</text>
</comment>
<feature type="active site" description="Proton donor" evidence="18">
    <location>
        <position position="504"/>
    </location>
</feature>
<dbReference type="SUPFAM" id="SSF47831">
    <property type="entry name" value="Enzyme I of the PEP:sugar phosphotransferase system HPr-binding (sub)domain"/>
    <property type="match status" value="1"/>
</dbReference>
<reference evidence="24" key="1">
    <citation type="submission" date="2023-05" db="EMBL/GenBank/DDBJ databases">
        <title>Anaerotaeda fermentans gen. nov., sp. nov., a novel anaerobic planctomycete of the new family within the order Sedimentisphaerales isolated from Taman Peninsula, Russia.</title>
        <authorList>
            <person name="Khomyakova M.A."/>
            <person name="Merkel A.Y."/>
            <person name="Slobodkin A.I."/>
        </authorList>
    </citation>
    <scope>NUCLEOTIDE SEQUENCE</scope>
    <source>
        <strain evidence="24">M17dextr</strain>
    </source>
</reference>
<dbReference type="GO" id="GO:0005737">
    <property type="term" value="C:cytoplasm"/>
    <property type="evidence" value="ECO:0007669"/>
    <property type="project" value="UniProtKB-SubCell"/>
</dbReference>
<dbReference type="InterPro" id="IPR036618">
    <property type="entry name" value="PtsI_HPr-bd_sf"/>
</dbReference>
<comment type="caution">
    <text evidence="24">The sequence shown here is derived from an EMBL/GenBank/DDBJ whole genome shotgun (WGS) entry which is preliminary data.</text>
</comment>
<comment type="subcellular location">
    <subcellularLocation>
        <location evidence="4 17">Cytoplasm</location>
    </subcellularLocation>
</comment>
<keyword evidence="14 17" id="KW-0418">Kinase</keyword>
<dbReference type="Pfam" id="PF02896">
    <property type="entry name" value="PEP-utilizers_C"/>
    <property type="match status" value="1"/>
</dbReference>
<accession>A0AAW6TVR7</accession>
<evidence type="ECO:0000256" key="5">
    <source>
        <dbReference type="ARBA" id="ARBA00007837"/>
    </source>
</evidence>
<feature type="binding site" evidence="19">
    <location>
        <position position="467"/>
    </location>
    <ligand>
        <name>phosphoenolpyruvate</name>
        <dbReference type="ChEBI" id="CHEBI:58702"/>
    </ligand>
</feature>
<evidence type="ECO:0000256" key="11">
    <source>
        <dbReference type="ARBA" id="ARBA00022679"/>
    </source>
</evidence>
<evidence type="ECO:0000256" key="9">
    <source>
        <dbReference type="ARBA" id="ARBA00022490"/>
    </source>
</evidence>
<evidence type="ECO:0000256" key="10">
    <source>
        <dbReference type="ARBA" id="ARBA00022597"/>
    </source>
</evidence>
<evidence type="ECO:0000256" key="7">
    <source>
        <dbReference type="ARBA" id="ARBA00016544"/>
    </source>
</evidence>
<dbReference type="Gene3D" id="1.10.274.10">
    <property type="entry name" value="PtsI, HPr-binding domain"/>
    <property type="match status" value="1"/>
</dbReference>
<dbReference type="Proteomes" id="UP001431776">
    <property type="component" value="Unassembled WGS sequence"/>
</dbReference>
<dbReference type="NCBIfam" id="TIGR01417">
    <property type="entry name" value="PTS_I_fam"/>
    <property type="match status" value="1"/>
</dbReference>
<dbReference type="PROSITE" id="PS00742">
    <property type="entry name" value="PEP_ENZYMES_2"/>
    <property type="match status" value="1"/>
</dbReference>
<gene>
    <name evidence="24" type="primary">ptsP</name>
    <name evidence="24" type="ORF">QJ522_11830</name>
</gene>
<dbReference type="PANTHER" id="PTHR46244:SF3">
    <property type="entry name" value="PHOSPHOENOLPYRUVATE-PROTEIN PHOSPHOTRANSFERASE"/>
    <property type="match status" value="1"/>
</dbReference>
<feature type="binding site" evidence="20">
    <location>
        <position position="457"/>
    </location>
    <ligand>
        <name>Mg(2+)</name>
        <dbReference type="ChEBI" id="CHEBI:18420"/>
    </ligand>
</feature>
<evidence type="ECO:0000256" key="19">
    <source>
        <dbReference type="PIRSR" id="PIRSR000732-2"/>
    </source>
</evidence>
<evidence type="ECO:0000256" key="4">
    <source>
        <dbReference type="ARBA" id="ARBA00004496"/>
    </source>
</evidence>
<dbReference type="RefSeq" id="WP_349245146.1">
    <property type="nucleotide sequence ID" value="NZ_JASCXX010000013.1"/>
</dbReference>
<dbReference type="EMBL" id="JASCXX010000013">
    <property type="protein sequence ID" value="MDI6449737.1"/>
    <property type="molecule type" value="Genomic_DNA"/>
</dbReference>
<dbReference type="Pfam" id="PF05524">
    <property type="entry name" value="PEP-utilisers_N"/>
    <property type="match status" value="1"/>
</dbReference>
<evidence type="ECO:0000259" key="22">
    <source>
        <dbReference type="Pfam" id="PF02896"/>
    </source>
</evidence>
<keyword evidence="11 17" id="KW-0808">Transferase</keyword>
<dbReference type="AlphaFoldDB" id="A0AAW6TVR7"/>
<dbReference type="PRINTS" id="PR01736">
    <property type="entry name" value="PHPHTRNFRASE"/>
</dbReference>
<dbReference type="PANTHER" id="PTHR46244">
    <property type="entry name" value="PHOSPHOENOLPYRUVATE-PROTEIN PHOSPHOTRANSFERASE"/>
    <property type="match status" value="1"/>
</dbReference>
<keyword evidence="13 17" id="KW-0479">Metal-binding</keyword>
<dbReference type="Gene3D" id="3.50.30.10">
    <property type="entry name" value="Phosphohistidine domain"/>
    <property type="match status" value="1"/>
</dbReference>
<evidence type="ECO:0000256" key="12">
    <source>
        <dbReference type="ARBA" id="ARBA00022683"/>
    </source>
</evidence>
<evidence type="ECO:0000256" key="14">
    <source>
        <dbReference type="ARBA" id="ARBA00022777"/>
    </source>
</evidence>
<sequence length="579" mass="64726">MEIKKGIAVSPGVSIGRCLILDSEDYRIPRRQIEPSQRMIEVQRARNAFGDAVRELSELERAQERVGGGRIKDIFAVHLRFLRDRSLRRQITDVIQEESVTAEYAVASVLRQFAARFTEVQDSYISERAADIYDIERRLLRHLLGDKREDLGRLREEVVVVARELSPTQTAGFNKAFVKGIASDAGGRTSHAAIVARSLGIPAVVALEDLTEIVSGGDSVIVDGNRGLVIVNPDVETLEQYEAYSREFVALEHKLDAIREKPAVTRDGVKITLLGNIEFPDEAEGVIEKGGEGIGLYRTEFLYLNRPTEPSEEEHYRAYAQTLHLCGDRPVVIRTVDLGADKYTQSKRFAPEPNPFLGLRSIRFCLQNLTMFKTQFRAILRASVLGQVKIMFPLITSIQELMQAKMILHDVMEDLDEEGIAYRRDIEVGIMVETPAAALTGSTLARDSDFFSIGTNDLTQYTLAVDRGNEQVSTLYSPADPAVLRLVRTVIQDAYKAQIDLSVCGEMASEPEYVMVLLGLGVRTLSLSAPLIPEVKQIIRCVTMEDCHLLTRKVLGMNSERQISNYLRNAARKVLPEAF</sequence>
<evidence type="ECO:0000256" key="2">
    <source>
        <dbReference type="ARBA" id="ARBA00001946"/>
    </source>
</evidence>
<dbReference type="GO" id="GO:0016301">
    <property type="term" value="F:kinase activity"/>
    <property type="evidence" value="ECO:0007669"/>
    <property type="project" value="UniProtKB-KW"/>
</dbReference>
<comment type="cofactor">
    <cofactor evidence="2 17 20">
        <name>Mg(2+)</name>
        <dbReference type="ChEBI" id="CHEBI:18420"/>
    </cofactor>
</comment>
<evidence type="ECO:0000256" key="6">
    <source>
        <dbReference type="ARBA" id="ARBA00012232"/>
    </source>
</evidence>
<comment type="function">
    <text evidence="3 17">General (non sugar-specific) component of the phosphoenolpyruvate-dependent sugar phosphotransferase system (sugar PTS). This major carbohydrate active-transport system catalyzes the phosphorylation of incoming sugar substrates concomitantly with their translocation across the cell membrane. Enzyme I transfers the phosphoryl group from phosphoenolpyruvate (PEP) to the phosphoryl carrier protein (HPr).</text>
</comment>
<evidence type="ECO:0000256" key="18">
    <source>
        <dbReference type="PIRSR" id="PIRSR000732-1"/>
    </source>
</evidence>
<dbReference type="GO" id="GO:0046872">
    <property type="term" value="F:metal ion binding"/>
    <property type="evidence" value="ECO:0007669"/>
    <property type="project" value="UniProtKB-KW"/>
</dbReference>
<dbReference type="GO" id="GO:0008965">
    <property type="term" value="F:phosphoenolpyruvate-protein phosphotransferase activity"/>
    <property type="evidence" value="ECO:0007669"/>
    <property type="project" value="UniProtKB-EC"/>
</dbReference>
<dbReference type="InterPro" id="IPR008731">
    <property type="entry name" value="PTS_EIN"/>
</dbReference>
<protein>
    <recommendedName>
        <fullName evidence="7 17">Phosphoenolpyruvate-protein phosphotransferase</fullName>
        <ecNumber evidence="6 17">2.7.3.9</ecNumber>
    </recommendedName>
    <alternativeName>
        <fullName evidence="16 17">Phosphotransferase system, enzyme I</fullName>
    </alternativeName>
</protein>
<dbReference type="InterPro" id="IPR023151">
    <property type="entry name" value="PEP_util_CS"/>
</dbReference>
<feature type="binding site" evidence="19">
    <location>
        <begin position="456"/>
        <end position="457"/>
    </location>
    <ligand>
        <name>phosphoenolpyruvate</name>
        <dbReference type="ChEBI" id="CHEBI:58702"/>
    </ligand>
</feature>
<keyword evidence="9 17" id="KW-0963">Cytoplasm</keyword>
<evidence type="ECO:0000256" key="1">
    <source>
        <dbReference type="ARBA" id="ARBA00000683"/>
    </source>
</evidence>
<dbReference type="InterPro" id="IPR008279">
    <property type="entry name" value="PEP-util_enz_mobile_dom"/>
</dbReference>
<dbReference type="Pfam" id="PF00391">
    <property type="entry name" value="PEP-utilizers"/>
    <property type="match status" value="1"/>
</dbReference>
<dbReference type="EC" id="2.7.3.9" evidence="6 17"/>
<evidence type="ECO:0000313" key="25">
    <source>
        <dbReference type="Proteomes" id="UP001431776"/>
    </source>
</evidence>
<feature type="binding site" evidence="20">
    <location>
        <position position="433"/>
    </location>
    <ligand>
        <name>Mg(2+)</name>
        <dbReference type="ChEBI" id="CHEBI:18420"/>
    </ligand>
</feature>
<evidence type="ECO:0000259" key="23">
    <source>
        <dbReference type="Pfam" id="PF05524"/>
    </source>
</evidence>
<evidence type="ECO:0000259" key="21">
    <source>
        <dbReference type="Pfam" id="PF00391"/>
    </source>
</evidence>
<dbReference type="InterPro" id="IPR040442">
    <property type="entry name" value="Pyrv_kinase-like_dom_sf"/>
</dbReference>
<dbReference type="SUPFAM" id="SSF52009">
    <property type="entry name" value="Phosphohistidine domain"/>
    <property type="match status" value="1"/>
</dbReference>
<dbReference type="InterPro" id="IPR015813">
    <property type="entry name" value="Pyrv/PenolPyrv_kinase-like_dom"/>
</dbReference>
<feature type="domain" description="PEP-utilising enzyme mobile" evidence="21">
    <location>
        <begin position="155"/>
        <end position="227"/>
    </location>
</feature>
<dbReference type="GO" id="GO:0009401">
    <property type="term" value="P:phosphoenolpyruvate-dependent sugar phosphotransferase system"/>
    <property type="evidence" value="ECO:0007669"/>
    <property type="project" value="UniProtKB-KW"/>
</dbReference>
<comment type="catalytic activity">
    <reaction evidence="1 17">
        <text>L-histidyl-[protein] + phosphoenolpyruvate = N(pros)-phospho-L-histidyl-[protein] + pyruvate</text>
        <dbReference type="Rhea" id="RHEA:23880"/>
        <dbReference type="Rhea" id="RHEA-COMP:9745"/>
        <dbReference type="Rhea" id="RHEA-COMP:9746"/>
        <dbReference type="ChEBI" id="CHEBI:15361"/>
        <dbReference type="ChEBI" id="CHEBI:29979"/>
        <dbReference type="ChEBI" id="CHEBI:58702"/>
        <dbReference type="ChEBI" id="CHEBI:64837"/>
        <dbReference type="EC" id="2.7.3.9"/>
    </reaction>
</comment>
<dbReference type="InterPro" id="IPR000121">
    <property type="entry name" value="PEP_util_C"/>
</dbReference>
<evidence type="ECO:0000313" key="24">
    <source>
        <dbReference type="EMBL" id="MDI6449737.1"/>
    </source>
</evidence>
<dbReference type="PROSITE" id="PS00370">
    <property type="entry name" value="PEP_ENZYMES_PHOS_SITE"/>
    <property type="match status" value="1"/>
</dbReference>
<dbReference type="InterPro" id="IPR050499">
    <property type="entry name" value="PEP-utilizing_PTS_enzyme"/>
</dbReference>
<organism evidence="24 25">
    <name type="scientific">Anaerobaca lacustris</name>
    <dbReference type="NCBI Taxonomy" id="3044600"/>
    <lineage>
        <taxon>Bacteria</taxon>
        <taxon>Pseudomonadati</taxon>
        <taxon>Planctomycetota</taxon>
        <taxon>Phycisphaerae</taxon>
        <taxon>Sedimentisphaerales</taxon>
        <taxon>Anaerobacaceae</taxon>
        <taxon>Anaerobaca</taxon>
    </lineage>
</organism>
<keyword evidence="10 17" id="KW-0762">Sugar transport</keyword>
<evidence type="ECO:0000256" key="16">
    <source>
        <dbReference type="ARBA" id="ARBA00033235"/>
    </source>
</evidence>